<dbReference type="Pfam" id="PF02082">
    <property type="entry name" value="Rrf2"/>
    <property type="match status" value="1"/>
</dbReference>
<proteinExistence type="predicted"/>
<dbReference type="PANTHER" id="PTHR33221:SF5">
    <property type="entry name" value="HTH-TYPE TRANSCRIPTIONAL REGULATOR ISCR"/>
    <property type="match status" value="1"/>
</dbReference>
<dbReference type="InterPro" id="IPR036390">
    <property type="entry name" value="WH_DNA-bd_sf"/>
</dbReference>
<gene>
    <name evidence="2" type="ORF">HELGO_WM6638</name>
</gene>
<accession>A0A6S6TR59</accession>
<dbReference type="NCBIfam" id="TIGR00738">
    <property type="entry name" value="rrf2_super"/>
    <property type="match status" value="1"/>
</dbReference>
<dbReference type="GO" id="GO:0005829">
    <property type="term" value="C:cytosol"/>
    <property type="evidence" value="ECO:0007669"/>
    <property type="project" value="TreeGrafter"/>
</dbReference>
<sequence length="158" mass="17483">MKISSRGQYAIKAMLQLALHEHESPVSLVDISNVNNISVSYLEQLFSNLRKDDLIEGVRGPGGGYRLGKSSTSISIANILTAIEDGESKSSAVQNDELSMVLWEFFTGQLYDYLENITLHDLMDHPDVPKVEIARDTTAQYIASMFKPTAESTGHSFN</sequence>
<protein>
    <submittedName>
        <fullName evidence="2">Iron-sulfur cluster regulator IscR</fullName>
    </submittedName>
</protein>
<name>A0A6S6TR59_9GAMM</name>
<dbReference type="GO" id="GO:0003677">
    <property type="term" value="F:DNA binding"/>
    <property type="evidence" value="ECO:0007669"/>
    <property type="project" value="UniProtKB-KW"/>
</dbReference>
<evidence type="ECO:0000313" key="2">
    <source>
        <dbReference type="EMBL" id="CAA6823332.1"/>
    </source>
</evidence>
<evidence type="ECO:0000256" key="1">
    <source>
        <dbReference type="ARBA" id="ARBA00023125"/>
    </source>
</evidence>
<organism evidence="2">
    <name type="scientific">uncultured Thiotrichaceae bacterium</name>
    <dbReference type="NCBI Taxonomy" id="298394"/>
    <lineage>
        <taxon>Bacteria</taxon>
        <taxon>Pseudomonadati</taxon>
        <taxon>Pseudomonadota</taxon>
        <taxon>Gammaproteobacteria</taxon>
        <taxon>Thiotrichales</taxon>
        <taxon>Thiotrichaceae</taxon>
        <taxon>environmental samples</taxon>
    </lineage>
</organism>
<dbReference type="SUPFAM" id="SSF46785">
    <property type="entry name" value="Winged helix' DNA-binding domain"/>
    <property type="match status" value="1"/>
</dbReference>
<dbReference type="InterPro" id="IPR036388">
    <property type="entry name" value="WH-like_DNA-bd_sf"/>
</dbReference>
<dbReference type="GO" id="GO:0003700">
    <property type="term" value="F:DNA-binding transcription factor activity"/>
    <property type="evidence" value="ECO:0007669"/>
    <property type="project" value="TreeGrafter"/>
</dbReference>
<dbReference type="PANTHER" id="PTHR33221">
    <property type="entry name" value="WINGED HELIX-TURN-HELIX TRANSCRIPTIONAL REGULATOR, RRF2 FAMILY"/>
    <property type="match status" value="1"/>
</dbReference>
<dbReference type="InterPro" id="IPR000944">
    <property type="entry name" value="Tscrpt_reg_Rrf2"/>
</dbReference>
<dbReference type="PROSITE" id="PS51197">
    <property type="entry name" value="HTH_RRF2_2"/>
    <property type="match status" value="1"/>
</dbReference>
<reference evidence="2" key="1">
    <citation type="submission" date="2020-01" db="EMBL/GenBank/DDBJ databases">
        <authorList>
            <person name="Meier V. D."/>
            <person name="Meier V D."/>
        </authorList>
    </citation>
    <scope>NUCLEOTIDE SEQUENCE</scope>
    <source>
        <strain evidence="2">HLG_WM_MAG_07</strain>
    </source>
</reference>
<dbReference type="EMBL" id="CACVAY010000112">
    <property type="protein sequence ID" value="CAA6823332.1"/>
    <property type="molecule type" value="Genomic_DNA"/>
</dbReference>
<dbReference type="Gene3D" id="1.10.10.10">
    <property type="entry name" value="Winged helix-like DNA-binding domain superfamily/Winged helix DNA-binding domain"/>
    <property type="match status" value="1"/>
</dbReference>
<keyword evidence="1" id="KW-0238">DNA-binding</keyword>
<dbReference type="AlphaFoldDB" id="A0A6S6TR59"/>